<dbReference type="InterPro" id="IPR047647">
    <property type="entry name" value="ISAs1_transpos"/>
</dbReference>
<evidence type="ECO:0000313" key="5">
    <source>
        <dbReference type="Proteomes" id="UP000272400"/>
    </source>
</evidence>
<feature type="domain" description="Transposase IS4-like" evidence="2">
    <location>
        <begin position="94"/>
        <end position="178"/>
    </location>
</feature>
<feature type="chain" id="PRO_5018214714" evidence="1">
    <location>
        <begin position="25"/>
        <end position="184"/>
    </location>
</feature>
<dbReference type="InterPro" id="IPR051698">
    <property type="entry name" value="Transposase_11-like"/>
</dbReference>
<evidence type="ECO:0000256" key="1">
    <source>
        <dbReference type="SAM" id="SignalP"/>
    </source>
</evidence>
<reference evidence="4 5" key="1">
    <citation type="submission" date="2018-11" db="EMBL/GenBank/DDBJ databases">
        <title>Sequencing the genomes of 1000 actinobacteria strains.</title>
        <authorList>
            <person name="Klenk H.-P."/>
        </authorList>
    </citation>
    <scope>NUCLEOTIDE SEQUENCE [LARGE SCALE GENOMIC DNA]</scope>
    <source>
        <strain evidence="4 5">DSM 44254</strain>
    </source>
</reference>
<dbReference type="InterPro" id="IPR002559">
    <property type="entry name" value="Transposase_11"/>
</dbReference>
<name>A0A3N1D406_9ACTN</name>
<organism evidence="4 5">
    <name type="scientific">Actinocorallia herbida</name>
    <dbReference type="NCBI Taxonomy" id="58109"/>
    <lineage>
        <taxon>Bacteria</taxon>
        <taxon>Bacillati</taxon>
        <taxon>Actinomycetota</taxon>
        <taxon>Actinomycetes</taxon>
        <taxon>Streptosporangiales</taxon>
        <taxon>Thermomonosporaceae</taxon>
        <taxon>Actinocorallia</taxon>
    </lineage>
</organism>
<keyword evidence="1" id="KW-0732">Signal</keyword>
<dbReference type="GO" id="GO:0004803">
    <property type="term" value="F:transposase activity"/>
    <property type="evidence" value="ECO:0007669"/>
    <property type="project" value="InterPro"/>
</dbReference>
<dbReference type="GO" id="GO:0006313">
    <property type="term" value="P:DNA transposition"/>
    <property type="evidence" value="ECO:0007669"/>
    <property type="project" value="InterPro"/>
</dbReference>
<dbReference type="Proteomes" id="UP000272400">
    <property type="component" value="Unassembled WGS sequence"/>
</dbReference>
<comment type="caution">
    <text evidence="4">The sequence shown here is derived from an EMBL/GenBank/DDBJ whole genome shotgun (WGS) entry which is preliminary data.</text>
</comment>
<gene>
    <name evidence="4" type="ORF">EDD29_5925</name>
</gene>
<dbReference type="AlphaFoldDB" id="A0A3N1D406"/>
<feature type="domain" description="H repeat-associated protein N-terminal" evidence="3">
    <location>
        <begin position="2"/>
        <end position="80"/>
    </location>
</feature>
<protein>
    <submittedName>
        <fullName evidence="4">DDE family transposase</fullName>
    </submittedName>
</protein>
<dbReference type="InterPro" id="IPR032806">
    <property type="entry name" value="YbfD_N"/>
</dbReference>
<proteinExistence type="predicted"/>
<feature type="signal peptide" evidence="1">
    <location>
        <begin position="1"/>
        <end position="24"/>
    </location>
</feature>
<sequence length="184" mass="19798">MRHRLVSLLAVTVAAVVAGARSFAAVAERVADASPQVMASLEVRWDPLSRSWEPPGEATIRRVLEQVDPEAFDAAAASWLVGQLTGPATTPRPTGRRVLAVDGKSLRGTRHYTAKGTATHLLSVLDQAAQATLRQVEVDGKSNEITALRPLLQPLDLEDVIVTADAQHTQRDAATFLVEEKNAH</sequence>
<dbReference type="Pfam" id="PF13808">
    <property type="entry name" value="DDE_Tnp_1_assoc"/>
    <property type="match status" value="1"/>
</dbReference>
<accession>A0A3N1D406</accession>
<dbReference type="NCBIfam" id="NF033564">
    <property type="entry name" value="transpos_ISAs1"/>
    <property type="match status" value="1"/>
</dbReference>
<dbReference type="PANTHER" id="PTHR30298:SF0">
    <property type="entry name" value="PROTEIN YBFL-RELATED"/>
    <property type="match status" value="1"/>
</dbReference>
<dbReference type="EMBL" id="RJKE01000001">
    <property type="protein sequence ID" value="ROO88262.1"/>
    <property type="molecule type" value="Genomic_DNA"/>
</dbReference>
<evidence type="ECO:0000259" key="2">
    <source>
        <dbReference type="Pfam" id="PF01609"/>
    </source>
</evidence>
<evidence type="ECO:0000259" key="3">
    <source>
        <dbReference type="Pfam" id="PF13808"/>
    </source>
</evidence>
<dbReference type="Pfam" id="PF01609">
    <property type="entry name" value="DDE_Tnp_1"/>
    <property type="match status" value="1"/>
</dbReference>
<dbReference type="GO" id="GO:0003677">
    <property type="term" value="F:DNA binding"/>
    <property type="evidence" value="ECO:0007669"/>
    <property type="project" value="InterPro"/>
</dbReference>
<evidence type="ECO:0000313" key="4">
    <source>
        <dbReference type="EMBL" id="ROO88262.1"/>
    </source>
</evidence>
<keyword evidence="5" id="KW-1185">Reference proteome</keyword>
<dbReference type="PANTHER" id="PTHR30298">
    <property type="entry name" value="H REPEAT-ASSOCIATED PREDICTED TRANSPOSASE"/>
    <property type="match status" value="1"/>
</dbReference>